<dbReference type="GeneTree" id="ENSGT00390000006098"/>
<dbReference type="Ensembl" id="ENSMZET00005027249.1">
    <property type="protein sequence ID" value="ENSMZEP00005026396.1"/>
    <property type="gene ID" value="ENSMZEG00005019661.1"/>
</dbReference>
<dbReference type="GO" id="GO:0005929">
    <property type="term" value="C:cilium"/>
    <property type="evidence" value="ECO:0007669"/>
    <property type="project" value="TreeGrafter"/>
</dbReference>
<feature type="region of interest" description="Disordered" evidence="1">
    <location>
        <begin position="184"/>
        <end position="208"/>
    </location>
</feature>
<reference evidence="4 5" key="1">
    <citation type="journal article" date="2014" name="Nature">
        <title>The genomic substrate for adaptive radiation in African cichlid fish.</title>
        <authorList>
            <person name="Brawand D."/>
            <person name="Wagner C.E."/>
            <person name="Li Y.I."/>
            <person name="Malinsky M."/>
            <person name="Keller I."/>
            <person name="Fan S."/>
            <person name="Simakov O."/>
            <person name="Ng A.Y."/>
            <person name="Lim Z.W."/>
            <person name="Bezault E."/>
            <person name="Turner-Maier J."/>
            <person name="Johnson J."/>
            <person name="Alcazar R."/>
            <person name="Noh H.J."/>
            <person name="Russell P."/>
            <person name="Aken B."/>
            <person name="Alfoldi J."/>
            <person name="Amemiya C."/>
            <person name="Azzouzi N."/>
            <person name="Baroiller J.F."/>
            <person name="Barloy-Hubler F."/>
            <person name="Berlin A."/>
            <person name="Bloomquist R."/>
            <person name="Carleton K.L."/>
            <person name="Conte M.A."/>
            <person name="D'Cotta H."/>
            <person name="Eshel O."/>
            <person name="Gaffney L."/>
            <person name="Galibert F."/>
            <person name="Gante H.F."/>
            <person name="Gnerre S."/>
            <person name="Greuter L."/>
            <person name="Guyon R."/>
            <person name="Haddad N.S."/>
            <person name="Haerty W."/>
            <person name="Harris R.M."/>
            <person name="Hofmann H.A."/>
            <person name="Hourlier T."/>
            <person name="Hulata G."/>
            <person name="Jaffe D.B."/>
            <person name="Lara M."/>
            <person name="Lee A.P."/>
            <person name="MacCallum I."/>
            <person name="Mwaiko S."/>
            <person name="Nikaido M."/>
            <person name="Nishihara H."/>
            <person name="Ozouf-Costaz C."/>
            <person name="Penman D.J."/>
            <person name="Przybylski D."/>
            <person name="Rakotomanga M."/>
            <person name="Renn S.C.P."/>
            <person name="Ribeiro F.J."/>
            <person name="Ron M."/>
            <person name="Salzburger W."/>
            <person name="Sanchez-Pulido L."/>
            <person name="Santos M.E."/>
            <person name="Searle S."/>
            <person name="Sharpe T."/>
            <person name="Swofford R."/>
            <person name="Tan F.J."/>
            <person name="Williams L."/>
            <person name="Young S."/>
            <person name="Yin S."/>
            <person name="Okada N."/>
            <person name="Kocher T.D."/>
            <person name="Miska E.A."/>
            <person name="Lander E.S."/>
            <person name="Venkatesh B."/>
            <person name="Fernald R.D."/>
            <person name="Meyer A."/>
            <person name="Ponting C.P."/>
            <person name="Streelman J.T."/>
            <person name="Lindblad-Toh K."/>
            <person name="Seehausen O."/>
            <person name="Di Palma F."/>
        </authorList>
    </citation>
    <scope>NUCLEOTIDE SEQUENCE</scope>
</reference>
<dbReference type="GO" id="GO:0008285">
    <property type="term" value="P:negative regulation of cell population proliferation"/>
    <property type="evidence" value="ECO:0007669"/>
    <property type="project" value="InterPro"/>
</dbReference>
<organism evidence="4 5">
    <name type="scientific">Maylandia zebra</name>
    <name type="common">zebra mbuna</name>
    <dbReference type="NCBI Taxonomy" id="106582"/>
    <lineage>
        <taxon>Eukaryota</taxon>
        <taxon>Metazoa</taxon>
        <taxon>Chordata</taxon>
        <taxon>Craniata</taxon>
        <taxon>Vertebrata</taxon>
        <taxon>Euteleostomi</taxon>
        <taxon>Actinopterygii</taxon>
        <taxon>Neopterygii</taxon>
        <taxon>Teleostei</taxon>
        <taxon>Neoteleostei</taxon>
        <taxon>Acanthomorphata</taxon>
        <taxon>Ovalentaria</taxon>
        <taxon>Cichlomorphae</taxon>
        <taxon>Cichliformes</taxon>
        <taxon>Cichlidae</taxon>
        <taxon>African cichlids</taxon>
        <taxon>Pseudocrenilabrinae</taxon>
        <taxon>Haplochromini</taxon>
        <taxon>Maylandia</taxon>
        <taxon>Maylandia zebra complex</taxon>
    </lineage>
</organism>
<keyword evidence="2" id="KW-1133">Transmembrane helix</keyword>
<dbReference type="Proteomes" id="UP000265160">
    <property type="component" value="LG9"/>
</dbReference>
<evidence type="ECO:0000313" key="4">
    <source>
        <dbReference type="Ensembl" id="ENSMZEP00005026396.1"/>
    </source>
</evidence>
<dbReference type="InterPro" id="IPR033304">
    <property type="entry name" value="DLEC1"/>
</dbReference>
<sequence length="536" mass="59568">SFSQSQSLVHARMLLINCVWGFGCVCHLMWMLWNIKTNDNNTNEKANFSFVVSQNISHVLASIFKHLYTNDIIRKDTVIIQCYFSPIQVDMLDNHMIQASACAAAKENQAYERMKATAGDVCDHQELLTVKSAFSWCVDEDLLEMNNLISPKDYLATQKPHVRAPAAAKKDNLGTTCIQIQNVIPSKSSSKPNQTKPKPKWKGEPSVKDRADGWEKLLKLKDRQSFLRNPRFLPLNSQQGGTSLIRPRTKGKAEPEMENSCTPFPIPVFLAKPSVVVFTDYSVGNIYEVCFRLKNVTSSSRHIRVIPPTTPYFSIGLGRFPGEGGVVAPGMSCKYTLRFAPDSLGDYKDFIVVETQAEGPFVVPIEAWRPPPILTLPRVLDCGYCLIGGVKFVEFLCQNVGLSTGTFCIIPKDEWPASNFRSLAKTYFSEQPPFAVSPSLFVLEPGEATVVEVSLDLKSGRSCQVFTVVCDNCQVKDISIEGEGQLIALELVSVSGGEEPPVVGEVHDLTAEHFIRFSPCNPHSVQQKKLVIRNNV</sequence>
<dbReference type="GO" id="GO:0015631">
    <property type="term" value="F:tubulin binding"/>
    <property type="evidence" value="ECO:0007669"/>
    <property type="project" value="TreeGrafter"/>
</dbReference>
<keyword evidence="5" id="KW-1185">Reference proteome</keyword>
<dbReference type="AlphaFoldDB" id="A0A3P9CX58"/>
<dbReference type="PANTHER" id="PTHR46348:SF1">
    <property type="entry name" value="DELETED IN LUNG AND ESOPHAGEAL CANCER PROTEIN 1"/>
    <property type="match status" value="1"/>
</dbReference>
<evidence type="ECO:0000259" key="3">
    <source>
        <dbReference type="Pfam" id="PF23277"/>
    </source>
</evidence>
<accession>A0A3P9CX58</accession>
<feature type="compositionally biased region" description="Polar residues" evidence="1">
    <location>
        <begin position="184"/>
        <end position="196"/>
    </location>
</feature>
<keyword evidence="2" id="KW-0812">Transmembrane</keyword>
<name>A0A3P9CX58_9CICH</name>
<dbReference type="InterPro" id="IPR013783">
    <property type="entry name" value="Ig-like_fold"/>
</dbReference>
<evidence type="ECO:0000313" key="5">
    <source>
        <dbReference type="Proteomes" id="UP000265160"/>
    </source>
</evidence>
<reference evidence="4" key="2">
    <citation type="submission" date="2025-08" db="UniProtKB">
        <authorList>
            <consortium name="Ensembl"/>
        </authorList>
    </citation>
    <scope>IDENTIFICATION</scope>
</reference>
<reference evidence="4" key="3">
    <citation type="submission" date="2025-09" db="UniProtKB">
        <authorList>
            <consortium name="Ensembl"/>
        </authorList>
    </citation>
    <scope>IDENTIFICATION</scope>
</reference>
<feature type="domain" description="Deleted in lung and esophageal cancer protein 1 Ig-like" evidence="3">
    <location>
        <begin position="269"/>
        <end position="355"/>
    </location>
</feature>
<dbReference type="PANTHER" id="PTHR46348">
    <property type="entry name" value="DELETED IN LUNG AND ESOPHAGEAL CANCER PROTEIN 1"/>
    <property type="match status" value="1"/>
</dbReference>
<dbReference type="Gene3D" id="2.60.40.10">
    <property type="entry name" value="Immunoglobulins"/>
    <property type="match status" value="2"/>
</dbReference>
<dbReference type="GO" id="GO:0005737">
    <property type="term" value="C:cytoplasm"/>
    <property type="evidence" value="ECO:0007669"/>
    <property type="project" value="TreeGrafter"/>
</dbReference>
<evidence type="ECO:0000256" key="2">
    <source>
        <dbReference type="SAM" id="Phobius"/>
    </source>
</evidence>
<evidence type="ECO:0000256" key="1">
    <source>
        <dbReference type="SAM" id="MobiDB-lite"/>
    </source>
</evidence>
<keyword evidence="2" id="KW-0472">Membrane</keyword>
<feature type="transmembrane region" description="Helical" evidence="2">
    <location>
        <begin position="12"/>
        <end position="33"/>
    </location>
</feature>
<dbReference type="Pfam" id="PF23277">
    <property type="entry name" value="Ig_Dlec1_1"/>
    <property type="match status" value="1"/>
</dbReference>
<proteinExistence type="predicted"/>
<dbReference type="InterPro" id="IPR059041">
    <property type="entry name" value="Ig_DLEC1_1"/>
</dbReference>
<protein>
    <submittedName>
        <fullName evidence="4">DLEC1 cilia and flagella associated protein</fullName>
    </submittedName>
</protein>